<name>A0AAV9CKZ7_ACOCL</name>
<evidence type="ECO:0000313" key="3">
    <source>
        <dbReference type="EMBL" id="KAK1289525.1"/>
    </source>
</evidence>
<comment type="caution">
    <text evidence="3">The sequence shown here is derived from an EMBL/GenBank/DDBJ whole genome shotgun (WGS) entry which is preliminary data.</text>
</comment>
<keyword evidence="1" id="KW-0472">Membrane</keyword>
<evidence type="ECO:0000256" key="1">
    <source>
        <dbReference type="SAM" id="Phobius"/>
    </source>
</evidence>
<dbReference type="EMBL" id="JAUJYO010000018">
    <property type="protein sequence ID" value="KAK1289525.1"/>
    <property type="molecule type" value="Genomic_DNA"/>
</dbReference>
<protein>
    <recommendedName>
        <fullName evidence="2">PGG domain-containing protein</fullName>
    </recommendedName>
</protein>
<accession>A0AAV9CKZ7</accession>
<evidence type="ECO:0000259" key="2">
    <source>
        <dbReference type="Pfam" id="PF13962"/>
    </source>
</evidence>
<dbReference type="Pfam" id="PF13962">
    <property type="entry name" value="PGG"/>
    <property type="match status" value="1"/>
</dbReference>
<feature type="transmembrane region" description="Helical" evidence="1">
    <location>
        <begin position="117"/>
        <end position="137"/>
    </location>
</feature>
<sequence>MAIELVPWSLSEILKEMRGSLLTVGALIVSATFQAGLNPPAANATSGKEHRQFMQKNTVAFINSVMFIVLVLASYGITDQQILNCFLGFVMGSMITTMVFLGWAYTSGSPGYPGMLANIIISVIIYACILTVFLIYVKLSGKKKKNVLTNDPASSAEATVEVEIGAMR</sequence>
<organism evidence="3 4">
    <name type="scientific">Acorus calamus</name>
    <name type="common">Sweet flag</name>
    <dbReference type="NCBI Taxonomy" id="4465"/>
    <lineage>
        <taxon>Eukaryota</taxon>
        <taxon>Viridiplantae</taxon>
        <taxon>Streptophyta</taxon>
        <taxon>Embryophyta</taxon>
        <taxon>Tracheophyta</taxon>
        <taxon>Spermatophyta</taxon>
        <taxon>Magnoliopsida</taxon>
        <taxon>Liliopsida</taxon>
        <taxon>Acoraceae</taxon>
        <taxon>Acorus</taxon>
    </lineage>
</organism>
<proteinExistence type="predicted"/>
<feature type="transmembrane region" description="Helical" evidence="1">
    <location>
        <begin position="85"/>
        <end position="105"/>
    </location>
</feature>
<feature type="transmembrane region" description="Helical" evidence="1">
    <location>
        <begin position="60"/>
        <end position="78"/>
    </location>
</feature>
<dbReference type="AlphaFoldDB" id="A0AAV9CKZ7"/>
<keyword evidence="1" id="KW-0812">Transmembrane</keyword>
<evidence type="ECO:0000313" key="4">
    <source>
        <dbReference type="Proteomes" id="UP001180020"/>
    </source>
</evidence>
<dbReference type="Proteomes" id="UP001180020">
    <property type="component" value="Unassembled WGS sequence"/>
</dbReference>
<dbReference type="InterPro" id="IPR026961">
    <property type="entry name" value="PGG_dom"/>
</dbReference>
<keyword evidence="1" id="KW-1133">Transmembrane helix</keyword>
<keyword evidence="4" id="KW-1185">Reference proteome</keyword>
<gene>
    <name evidence="3" type="ORF">QJS10_CPB18g01734</name>
</gene>
<reference evidence="3" key="1">
    <citation type="journal article" date="2023" name="Nat. Commun.">
        <title>Diploid and tetraploid genomes of Acorus and the evolution of monocots.</title>
        <authorList>
            <person name="Ma L."/>
            <person name="Liu K.W."/>
            <person name="Li Z."/>
            <person name="Hsiao Y.Y."/>
            <person name="Qi Y."/>
            <person name="Fu T."/>
            <person name="Tang G.D."/>
            <person name="Zhang D."/>
            <person name="Sun W.H."/>
            <person name="Liu D.K."/>
            <person name="Li Y."/>
            <person name="Chen G.Z."/>
            <person name="Liu X.D."/>
            <person name="Liao X.Y."/>
            <person name="Jiang Y.T."/>
            <person name="Yu X."/>
            <person name="Hao Y."/>
            <person name="Huang J."/>
            <person name="Zhao X.W."/>
            <person name="Ke S."/>
            <person name="Chen Y.Y."/>
            <person name="Wu W.L."/>
            <person name="Hsu J.L."/>
            <person name="Lin Y.F."/>
            <person name="Huang M.D."/>
            <person name="Li C.Y."/>
            <person name="Huang L."/>
            <person name="Wang Z.W."/>
            <person name="Zhao X."/>
            <person name="Zhong W.Y."/>
            <person name="Peng D.H."/>
            <person name="Ahmad S."/>
            <person name="Lan S."/>
            <person name="Zhang J.S."/>
            <person name="Tsai W.C."/>
            <person name="Van de Peer Y."/>
            <person name="Liu Z.J."/>
        </authorList>
    </citation>
    <scope>NUCLEOTIDE SEQUENCE</scope>
    <source>
        <strain evidence="3">CP</strain>
    </source>
</reference>
<feature type="domain" description="PGG" evidence="2">
    <location>
        <begin position="12"/>
        <end position="109"/>
    </location>
</feature>
<reference evidence="3" key="2">
    <citation type="submission" date="2023-06" db="EMBL/GenBank/DDBJ databases">
        <authorList>
            <person name="Ma L."/>
            <person name="Liu K.-W."/>
            <person name="Li Z."/>
            <person name="Hsiao Y.-Y."/>
            <person name="Qi Y."/>
            <person name="Fu T."/>
            <person name="Tang G."/>
            <person name="Zhang D."/>
            <person name="Sun W.-H."/>
            <person name="Liu D.-K."/>
            <person name="Li Y."/>
            <person name="Chen G.-Z."/>
            <person name="Liu X.-D."/>
            <person name="Liao X.-Y."/>
            <person name="Jiang Y.-T."/>
            <person name="Yu X."/>
            <person name="Hao Y."/>
            <person name="Huang J."/>
            <person name="Zhao X.-W."/>
            <person name="Ke S."/>
            <person name="Chen Y.-Y."/>
            <person name="Wu W.-L."/>
            <person name="Hsu J.-L."/>
            <person name="Lin Y.-F."/>
            <person name="Huang M.-D."/>
            <person name="Li C.-Y."/>
            <person name="Huang L."/>
            <person name="Wang Z.-W."/>
            <person name="Zhao X."/>
            <person name="Zhong W.-Y."/>
            <person name="Peng D.-H."/>
            <person name="Ahmad S."/>
            <person name="Lan S."/>
            <person name="Zhang J.-S."/>
            <person name="Tsai W.-C."/>
            <person name="Van De Peer Y."/>
            <person name="Liu Z.-J."/>
        </authorList>
    </citation>
    <scope>NUCLEOTIDE SEQUENCE</scope>
    <source>
        <strain evidence="3">CP</strain>
        <tissue evidence="3">Leaves</tissue>
    </source>
</reference>